<sequence>QSLYERGCDNGVLPRIPLAAELCYSLAVGLAFHISVVEEHHMNPSYRTFLNSVTGGRYSAINRQLLEPWGLHSGLNFTDTWPDYDLRYVSQPMKDLLMQRDLLVVSPDTLQ</sequence>
<keyword evidence="2" id="KW-1185">Reference proteome</keyword>
<organism evidence="1 2">
    <name type="scientific">Meganyctiphanes norvegica</name>
    <name type="common">Northern krill</name>
    <name type="synonym">Thysanopoda norvegica</name>
    <dbReference type="NCBI Taxonomy" id="48144"/>
    <lineage>
        <taxon>Eukaryota</taxon>
        <taxon>Metazoa</taxon>
        <taxon>Ecdysozoa</taxon>
        <taxon>Arthropoda</taxon>
        <taxon>Crustacea</taxon>
        <taxon>Multicrustacea</taxon>
        <taxon>Malacostraca</taxon>
        <taxon>Eumalacostraca</taxon>
        <taxon>Eucarida</taxon>
        <taxon>Euphausiacea</taxon>
        <taxon>Euphausiidae</taxon>
        <taxon>Meganyctiphanes</taxon>
    </lineage>
</organism>
<comment type="caution">
    <text evidence="1">The sequence shown here is derived from an EMBL/GenBank/DDBJ whole genome shotgun (WGS) entry which is preliminary data.</text>
</comment>
<protein>
    <submittedName>
        <fullName evidence="1">Uncharacterized protein</fullName>
    </submittedName>
</protein>
<dbReference type="Proteomes" id="UP001497623">
    <property type="component" value="Unassembled WGS sequence"/>
</dbReference>
<gene>
    <name evidence="1" type="ORF">MNOR_LOCUS7756</name>
</gene>
<evidence type="ECO:0000313" key="2">
    <source>
        <dbReference type="Proteomes" id="UP001497623"/>
    </source>
</evidence>
<dbReference type="AlphaFoldDB" id="A0AAV2Q4S1"/>
<dbReference type="EMBL" id="CAXKWB010003471">
    <property type="protein sequence ID" value="CAL4069335.1"/>
    <property type="molecule type" value="Genomic_DNA"/>
</dbReference>
<evidence type="ECO:0000313" key="1">
    <source>
        <dbReference type="EMBL" id="CAL4069335.1"/>
    </source>
</evidence>
<accession>A0AAV2Q4S1</accession>
<proteinExistence type="predicted"/>
<feature type="non-terminal residue" evidence="1">
    <location>
        <position position="1"/>
    </location>
</feature>
<reference evidence="1 2" key="1">
    <citation type="submission" date="2024-05" db="EMBL/GenBank/DDBJ databases">
        <authorList>
            <person name="Wallberg A."/>
        </authorList>
    </citation>
    <scope>NUCLEOTIDE SEQUENCE [LARGE SCALE GENOMIC DNA]</scope>
</reference>
<name>A0AAV2Q4S1_MEGNR</name>